<dbReference type="PANTHER" id="PTHR38449">
    <property type="entry name" value="REGULATORY PROTEIN TM_1690-RELATED"/>
    <property type="match status" value="1"/>
</dbReference>
<dbReference type="EMBL" id="OUUY01000149">
    <property type="protein sequence ID" value="SPQ02179.1"/>
    <property type="molecule type" value="Genomic_DNA"/>
</dbReference>
<evidence type="ECO:0000313" key="3">
    <source>
        <dbReference type="Proteomes" id="UP000245125"/>
    </source>
</evidence>
<name>A0A2U3QL98_9BACT</name>
<sequence length="93" mass="10090">MKKGDTSPVLVNIGFGNVVASSKVVAIVTPGSAPIKRMREEAKKDRKLVDATQGRRTRSIIVTDSNHIILSALQAETITQRFLEGKSDLAEEV</sequence>
<dbReference type="OrthoDB" id="5432174at2"/>
<dbReference type="PANTHER" id="PTHR38449:SF1">
    <property type="entry name" value="REGULATORY PROTEIN SSL2874-RELATED"/>
    <property type="match status" value="1"/>
</dbReference>
<dbReference type="Proteomes" id="UP000245125">
    <property type="component" value="Unassembled WGS sequence"/>
</dbReference>
<comment type="similarity">
    <text evidence="1">Belongs to the RemA family.</text>
</comment>
<gene>
    <name evidence="2" type="ORF">NBG4_970006</name>
</gene>
<organism evidence="2 3">
    <name type="scientific">Candidatus Sulfobium mesophilum</name>
    <dbReference type="NCBI Taxonomy" id="2016548"/>
    <lineage>
        <taxon>Bacteria</taxon>
        <taxon>Pseudomonadati</taxon>
        <taxon>Nitrospirota</taxon>
        <taxon>Nitrospiria</taxon>
        <taxon>Nitrospirales</taxon>
        <taxon>Nitrospiraceae</taxon>
        <taxon>Candidatus Sulfobium</taxon>
    </lineage>
</organism>
<keyword evidence="3" id="KW-1185">Reference proteome</keyword>
<dbReference type="InterPro" id="IPR007169">
    <property type="entry name" value="RemA-like"/>
</dbReference>
<dbReference type="NCBIfam" id="NF003315">
    <property type="entry name" value="PRK04323.1"/>
    <property type="match status" value="1"/>
</dbReference>
<dbReference type="AlphaFoldDB" id="A0A2U3QL98"/>
<reference evidence="3" key="1">
    <citation type="submission" date="2018-03" db="EMBL/GenBank/DDBJ databases">
        <authorList>
            <person name="Zecchin S."/>
        </authorList>
    </citation>
    <scope>NUCLEOTIDE SEQUENCE [LARGE SCALE GENOMIC DNA]</scope>
</reference>
<protein>
    <recommendedName>
        <fullName evidence="1">Putative regulatory protein NBG4_970006</fullName>
    </recommendedName>
</protein>
<dbReference type="HAMAP" id="MF_01503">
    <property type="entry name" value="RemA"/>
    <property type="match status" value="1"/>
</dbReference>
<proteinExistence type="inferred from homology"/>
<evidence type="ECO:0000256" key="1">
    <source>
        <dbReference type="HAMAP-Rule" id="MF_01503"/>
    </source>
</evidence>
<evidence type="ECO:0000313" key="2">
    <source>
        <dbReference type="EMBL" id="SPQ02179.1"/>
    </source>
</evidence>
<accession>A0A2U3QL98</accession>
<dbReference type="Pfam" id="PF04025">
    <property type="entry name" value="RemA-like"/>
    <property type="match status" value="1"/>
</dbReference>